<organism evidence="2 3">
    <name type="scientific">Saccharopolyspora rosea</name>
    <dbReference type="NCBI Taxonomy" id="524884"/>
    <lineage>
        <taxon>Bacteria</taxon>
        <taxon>Bacillati</taxon>
        <taxon>Actinomycetota</taxon>
        <taxon>Actinomycetes</taxon>
        <taxon>Pseudonocardiales</taxon>
        <taxon>Pseudonocardiaceae</taxon>
        <taxon>Saccharopolyspora</taxon>
    </lineage>
</organism>
<dbReference type="InterPro" id="IPR036291">
    <property type="entry name" value="NAD(P)-bd_dom_sf"/>
</dbReference>
<feature type="domain" description="Gfo/Idh/MocA-like oxidoreductase N-terminal" evidence="1">
    <location>
        <begin position="3"/>
        <end position="121"/>
    </location>
</feature>
<gene>
    <name evidence="2" type="ORF">ACFQ16_25585</name>
</gene>
<comment type="caution">
    <text evidence="2">The sequence shown here is derived from an EMBL/GenBank/DDBJ whole genome shotgun (WGS) entry which is preliminary data.</text>
</comment>
<dbReference type="Gene3D" id="3.40.50.720">
    <property type="entry name" value="NAD(P)-binding Rossmann-like Domain"/>
    <property type="match status" value="1"/>
</dbReference>
<dbReference type="InterPro" id="IPR000683">
    <property type="entry name" value="Gfo/Idh/MocA-like_OxRdtase_N"/>
</dbReference>
<dbReference type="Gene3D" id="3.30.360.10">
    <property type="entry name" value="Dihydrodipicolinate Reductase, domain 2"/>
    <property type="match status" value="1"/>
</dbReference>
<dbReference type="Proteomes" id="UP001597018">
    <property type="component" value="Unassembled WGS sequence"/>
</dbReference>
<protein>
    <submittedName>
        <fullName evidence="2">Gfo/Idh/MocA family oxidoreductase</fullName>
    </submittedName>
</protein>
<dbReference type="InterPro" id="IPR051450">
    <property type="entry name" value="Gfo/Idh/MocA_Oxidoreductases"/>
</dbReference>
<evidence type="ECO:0000259" key="1">
    <source>
        <dbReference type="Pfam" id="PF01408"/>
    </source>
</evidence>
<keyword evidence="3" id="KW-1185">Reference proteome</keyword>
<proteinExistence type="predicted"/>
<sequence>MLRSLVVGLGRAGSGLHLRVLSKARAVAGELFHPGPVVACDPAPQARGNHPDVAVVDSARAAALLVDPPTTAVHVCTPPESRVAVLSELAELGFRRMIVEKPVATGAADLRAITALRYRYGLDLVVVAHWLEAELTHRLGALLRDGSLGDLRSIRVAQHKPRFARSLGTGGHPTAFDVEVPHSLGVVLRLAGGADVTGARWTHMRCGSTVLPRMGSAQLALRHRNGVVTEISSDLTSPVQERRLALEFSGGQAIGHYPISEHDDHAQLVVSQGERSERHVFRDDALTRFVVQAYRHFHGESGDHDTFDLHCEIVRLLADAKRHCAAGTAAPPIPERTWTHAR</sequence>
<reference evidence="3" key="1">
    <citation type="journal article" date="2019" name="Int. J. Syst. Evol. Microbiol.">
        <title>The Global Catalogue of Microorganisms (GCM) 10K type strain sequencing project: providing services to taxonomists for standard genome sequencing and annotation.</title>
        <authorList>
            <consortium name="The Broad Institute Genomics Platform"/>
            <consortium name="The Broad Institute Genome Sequencing Center for Infectious Disease"/>
            <person name="Wu L."/>
            <person name="Ma J."/>
        </authorList>
    </citation>
    <scope>NUCLEOTIDE SEQUENCE [LARGE SCALE GENOMIC DNA]</scope>
    <source>
        <strain evidence="3">CCUG 56401</strain>
    </source>
</reference>
<dbReference type="SUPFAM" id="SSF51735">
    <property type="entry name" value="NAD(P)-binding Rossmann-fold domains"/>
    <property type="match status" value="1"/>
</dbReference>
<dbReference type="RefSeq" id="WP_345601120.1">
    <property type="nucleotide sequence ID" value="NZ_BAABLT010000028.1"/>
</dbReference>
<accession>A0ABW3FXE6</accession>
<name>A0ABW3FXE6_9PSEU</name>
<dbReference type="PANTHER" id="PTHR43377">
    <property type="entry name" value="BILIVERDIN REDUCTASE A"/>
    <property type="match status" value="1"/>
</dbReference>
<dbReference type="Pfam" id="PF01408">
    <property type="entry name" value="GFO_IDH_MocA"/>
    <property type="match status" value="1"/>
</dbReference>
<dbReference type="PANTHER" id="PTHR43377:SF1">
    <property type="entry name" value="BILIVERDIN REDUCTASE A"/>
    <property type="match status" value="1"/>
</dbReference>
<dbReference type="EMBL" id="JBHTIW010000029">
    <property type="protein sequence ID" value="MFD0923132.1"/>
    <property type="molecule type" value="Genomic_DNA"/>
</dbReference>
<evidence type="ECO:0000313" key="3">
    <source>
        <dbReference type="Proteomes" id="UP001597018"/>
    </source>
</evidence>
<evidence type="ECO:0000313" key="2">
    <source>
        <dbReference type="EMBL" id="MFD0923132.1"/>
    </source>
</evidence>